<protein>
    <recommendedName>
        <fullName evidence="1">NAD-dependent epimerase/dehydratase domain-containing protein</fullName>
    </recommendedName>
</protein>
<accession>A0A7S3THM9</accession>
<evidence type="ECO:0000259" key="1">
    <source>
        <dbReference type="Pfam" id="PF01370"/>
    </source>
</evidence>
<name>A0A7S3THM9_EMIHU</name>
<dbReference type="EMBL" id="HBIR01049502">
    <property type="protein sequence ID" value="CAE0584611.1"/>
    <property type="molecule type" value="Transcribed_RNA"/>
</dbReference>
<dbReference type="PANTHER" id="PTHR43245">
    <property type="entry name" value="BIFUNCTIONAL POLYMYXIN RESISTANCE PROTEIN ARNA"/>
    <property type="match status" value="1"/>
</dbReference>
<reference evidence="2" key="1">
    <citation type="submission" date="2021-01" db="EMBL/GenBank/DDBJ databases">
        <authorList>
            <person name="Corre E."/>
            <person name="Pelletier E."/>
            <person name="Niang G."/>
            <person name="Scheremetjew M."/>
            <person name="Finn R."/>
            <person name="Kale V."/>
            <person name="Holt S."/>
            <person name="Cochrane G."/>
            <person name="Meng A."/>
            <person name="Brown T."/>
            <person name="Cohen L."/>
        </authorList>
    </citation>
    <scope>NUCLEOTIDE SEQUENCE</scope>
    <source>
        <strain evidence="2">379</strain>
    </source>
</reference>
<dbReference type="AlphaFoldDB" id="A0A7S3THM9"/>
<dbReference type="Gene3D" id="3.40.50.720">
    <property type="entry name" value="NAD(P)-binding Rossmann-like Domain"/>
    <property type="match status" value="1"/>
</dbReference>
<gene>
    <name evidence="2" type="ORF">EHUX00137_LOCUS38638</name>
</gene>
<dbReference type="SUPFAM" id="SSF51735">
    <property type="entry name" value="NAD(P)-binding Rossmann-fold domains"/>
    <property type="match status" value="1"/>
</dbReference>
<dbReference type="InterPro" id="IPR050177">
    <property type="entry name" value="Lipid_A_modif_metabolic_enz"/>
</dbReference>
<evidence type="ECO:0000313" key="2">
    <source>
        <dbReference type="EMBL" id="CAE0584611.1"/>
    </source>
</evidence>
<dbReference type="InterPro" id="IPR036291">
    <property type="entry name" value="NAD(P)-bd_dom_sf"/>
</dbReference>
<dbReference type="Pfam" id="PF01370">
    <property type="entry name" value="Epimerase"/>
    <property type="match status" value="1"/>
</dbReference>
<proteinExistence type="predicted"/>
<sequence>MNMRVLDPRFAAASAALGAALVLLARRRARRPRRVVITGGCGNLGSKLAAHLLRSPEDWSVVLLEHPAFHSDAKVAEGATCVLGDLADGGGAWAAALRGADAVVHFSAVNPYPNASWEESAASMLHTFNVLLLAERAGVRRVVLASSNHVMGGYKEKRSHGLVRPADPPACGTPLRDPAHLAASGDAVAYAVAKLTGEQLCKSLAATRRGLLPGPSYYMLRIGWCQPGENMPATLSAAGVPPEFQTQGVGGEAAAAEAEDVDGDWFTGMWLSNRDFLSYFEAALRAPAPPSGEAVLVNAMSNNTGMRWSLEETVAALGVAAQDDARRP</sequence>
<feature type="domain" description="NAD-dependent epimerase/dehydratase" evidence="1">
    <location>
        <begin position="35"/>
        <end position="207"/>
    </location>
</feature>
<organism evidence="2">
    <name type="scientific">Emiliania huxleyi</name>
    <name type="common">Coccolithophore</name>
    <name type="synonym">Pontosphaera huxleyi</name>
    <dbReference type="NCBI Taxonomy" id="2903"/>
    <lineage>
        <taxon>Eukaryota</taxon>
        <taxon>Haptista</taxon>
        <taxon>Haptophyta</taxon>
        <taxon>Prymnesiophyceae</taxon>
        <taxon>Isochrysidales</taxon>
        <taxon>Noelaerhabdaceae</taxon>
        <taxon>Emiliania</taxon>
    </lineage>
</organism>
<dbReference type="InterPro" id="IPR001509">
    <property type="entry name" value="Epimerase_deHydtase"/>
</dbReference>